<comment type="caution">
    <text evidence="1">The sequence shown here is derived from an EMBL/GenBank/DDBJ whole genome shotgun (WGS) entry which is preliminary data.</text>
</comment>
<protein>
    <submittedName>
        <fullName evidence="1">Uncharacterized protein</fullName>
    </submittedName>
</protein>
<keyword evidence="2" id="KW-1185">Reference proteome</keyword>
<dbReference type="EMBL" id="AEJF01000165">
    <property type="protein sequence ID" value="KLU23025.1"/>
    <property type="molecule type" value="Genomic_DNA"/>
</dbReference>
<proteinExistence type="predicted"/>
<dbReference type="AlphaFoldDB" id="A0A0J1CQV2"/>
<evidence type="ECO:0000313" key="1">
    <source>
        <dbReference type="EMBL" id="KLU23025.1"/>
    </source>
</evidence>
<name>A0A0J1CQV2_9BURK</name>
<accession>A0A0J1CQV2</accession>
<reference evidence="1 2" key="1">
    <citation type="journal article" date="2015" name="Genome Announc.">
        <title>Draft Genome Sequence of Burkholderia sp. Strain PML1(12), an Ectomycorrhizosphere-Inhabiting Bacterium with Effective Mineral-Weathering Ability.</title>
        <authorList>
            <person name="Uroz S."/>
            <person name="Oger P."/>
        </authorList>
    </citation>
    <scope>NUCLEOTIDE SEQUENCE [LARGE SCALE GENOMIC DNA]</scope>
    <source>
        <strain evidence="2">PML1(12)</strain>
    </source>
</reference>
<organism evidence="1 2">
    <name type="scientific">Caballeronia mineralivorans PML1(12)</name>
    <dbReference type="NCBI Taxonomy" id="908627"/>
    <lineage>
        <taxon>Bacteria</taxon>
        <taxon>Pseudomonadati</taxon>
        <taxon>Pseudomonadota</taxon>
        <taxon>Betaproteobacteria</taxon>
        <taxon>Burkholderiales</taxon>
        <taxon>Burkholderiaceae</taxon>
        <taxon>Caballeronia</taxon>
    </lineage>
</organism>
<gene>
    <name evidence="1" type="ORF">EOS_27590</name>
</gene>
<evidence type="ECO:0000313" key="2">
    <source>
        <dbReference type="Proteomes" id="UP000035963"/>
    </source>
</evidence>
<dbReference type="Proteomes" id="UP000035963">
    <property type="component" value="Unassembled WGS sequence"/>
</dbReference>
<sequence>MSLQAALRLQSDRPETGLDLVDSMLIDPLDLVITVCTSVAHLAAALGKPRRILLDTHAHWVWQLERTGSPWDPTATLYRQKAFSKWEPVMDDVARDLTALAAAHKGTAPRRRAPRKATE</sequence>
<dbReference type="PATRIC" id="fig|908627.4.peg.6169"/>
<dbReference type="Gene3D" id="3.40.50.2000">
    <property type="entry name" value="Glycogen Phosphorylase B"/>
    <property type="match status" value="1"/>
</dbReference>
<dbReference type="SUPFAM" id="SSF53756">
    <property type="entry name" value="UDP-Glycosyltransferase/glycogen phosphorylase"/>
    <property type="match status" value="1"/>
</dbReference>